<accession>A0AAW8B225</accession>
<feature type="domain" description="Prepilin peptidase A24 N-terminal" evidence="21">
    <location>
        <begin position="18"/>
        <end position="123"/>
    </location>
</feature>
<keyword evidence="8" id="KW-0949">S-adenosyl-L-methionine</keyword>
<dbReference type="FunFam" id="1.20.120.1220:FF:000001">
    <property type="entry name" value="Type 4 prepilin-like proteins leader peptide-processing enzyme"/>
    <property type="match status" value="1"/>
</dbReference>
<evidence type="ECO:0000256" key="19">
    <source>
        <dbReference type="SAM" id="Phobius"/>
    </source>
</evidence>
<evidence type="ECO:0000256" key="16">
    <source>
        <dbReference type="ARBA" id="ARBA00071870"/>
    </source>
</evidence>
<dbReference type="Pfam" id="PF01478">
    <property type="entry name" value="Peptidase_A24"/>
    <property type="match status" value="1"/>
</dbReference>
<comment type="function">
    <text evidence="18">Plays an essential role in type IV pili and type II pseudopili formation by proteolytically removing the leader sequence from substrate proteins and subsequently monomethylating the alpha-amino group of the newly exposed N-terminal phenylalanine.</text>
</comment>
<dbReference type="GO" id="GO:0005886">
    <property type="term" value="C:plasma membrane"/>
    <property type="evidence" value="ECO:0007669"/>
    <property type="project" value="UniProtKB-SubCell"/>
</dbReference>
<keyword evidence="4" id="KW-0997">Cell inner membrane</keyword>
<feature type="transmembrane region" description="Helical" evidence="19">
    <location>
        <begin position="12"/>
        <end position="34"/>
    </location>
</feature>
<feature type="transmembrane region" description="Helical" evidence="19">
    <location>
        <begin position="180"/>
        <end position="200"/>
    </location>
</feature>
<keyword evidence="12 19" id="KW-0472">Membrane</keyword>
<dbReference type="EC" id="3.4.23.43" evidence="15 18"/>
<evidence type="ECO:0000256" key="8">
    <source>
        <dbReference type="ARBA" id="ARBA00022691"/>
    </source>
</evidence>
<feature type="transmembrane region" description="Helical" evidence="19">
    <location>
        <begin position="110"/>
        <end position="136"/>
    </location>
</feature>
<keyword evidence="13 18" id="KW-0511">Multifunctional enzyme</keyword>
<dbReference type="InterPro" id="IPR010627">
    <property type="entry name" value="Prepilin_pept_A24_N"/>
</dbReference>
<evidence type="ECO:0000256" key="3">
    <source>
        <dbReference type="ARBA" id="ARBA00022475"/>
    </source>
</evidence>
<sequence length="286" mass="31731">MPDYLGLSLSIILPIAIIFGLLVGSFLNVVIYRLPLQLSSAWKRDAMDFLGLEAPEPHHINIVFPASHCPSCGEKVKPWQNIPLLSYVILKGKCAYCASPISIQYPLIEFICALMTAFVVYHFGFTLEGLLALLFSWSLLALTGIDFNEQLLPDNITLPLLWLGLLVNLNNTFASLDSAVLGAVFGYLSLWWVFWLFKLLSGKEGMGHGDFKLLAALGAWLGWQQLLLIILLSSMVGAVVGILLIMFTGRDKQIPIPFGPYLAAAGWIAMMWGEELTNNYLSLFNY</sequence>
<dbReference type="Gene3D" id="1.20.120.1220">
    <property type="match status" value="1"/>
</dbReference>
<keyword evidence="6 18" id="KW-0645">Protease</keyword>
<evidence type="ECO:0000256" key="4">
    <source>
        <dbReference type="ARBA" id="ARBA00022519"/>
    </source>
</evidence>
<evidence type="ECO:0000313" key="22">
    <source>
        <dbReference type="EMBL" id="MDP1520021.1"/>
    </source>
</evidence>
<comment type="similarity">
    <text evidence="2 17">Belongs to the peptidase A24 family.</text>
</comment>
<evidence type="ECO:0000256" key="10">
    <source>
        <dbReference type="ARBA" id="ARBA00022801"/>
    </source>
</evidence>
<dbReference type="GO" id="GO:0006465">
    <property type="term" value="P:signal peptide processing"/>
    <property type="evidence" value="ECO:0007669"/>
    <property type="project" value="TreeGrafter"/>
</dbReference>
<feature type="domain" description="Prepilin type IV endopeptidase peptidase" evidence="20">
    <location>
        <begin position="133"/>
        <end position="242"/>
    </location>
</feature>
<evidence type="ECO:0000259" key="21">
    <source>
        <dbReference type="Pfam" id="PF06750"/>
    </source>
</evidence>
<keyword evidence="23" id="KW-1185">Reference proteome</keyword>
<keyword evidence="7 18" id="KW-0808">Transferase</keyword>
<evidence type="ECO:0000256" key="1">
    <source>
        <dbReference type="ARBA" id="ARBA00004429"/>
    </source>
</evidence>
<dbReference type="PANTHER" id="PTHR30487:SF0">
    <property type="entry name" value="PREPILIN LEADER PEPTIDASE_N-METHYLTRANSFERASE-RELATED"/>
    <property type="match status" value="1"/>
</dbReference>
<comment type="subcellular location">
    <subcellularLocation>
        <location evidence="1">Cell inner membrane</location>
        <topology evidence="1">Multi-pass membrane protein</topology>
    </subcellularLocation>
    <subcellularLocation>
        <location evidence="18">Cell membrane</location>
        <topology evidence="18">Multi-pass membrane protein</topology>
    </subcellularLocation>
</comment>
<evidence type="ECO:0000256" key="9">
    <source>
        <dbReference type="ARBA" id="ARBA00022692"/>
    </source>
</evidence>
<evidence type="ECO:0000256" key="2">
    <source>
        <dbReference type="ARBA" id="ARBA00005801"/>
    </source>
</evidence>
<evidence type="ECO:0000256" key="7">
    <source>
        <dbReference type="ARBA" id="ARBA00022679"/>
    </source>
</evidence>
<dbReference type="RefSeq" id="WP_305169535.1">
    <property type="nucleotide sequence ID" value="NZ_JAUUUU010000001.1"/>
</dbReference>
<dbReference type="GO" id="GO:0032259">
    <property type="term" value="P:methylation"/>
    <property type="evidence" value="ECO:0007669"/>
    <property type="project" value="UniProtKB-KW"/>
</dbReference>
<dbReference type="InterPro" id="IPR000045">
    <property type="entry name" value="Prepilin_IV_endopep_pep"/>
</dbReference>
<feature type="transmembrane region" description="Helical" evidence="19">
    <location>
        <begin position="254"/>
        <end position="273"/>
    </location>
</feature>
<evidence type="ECO:0000256" key="15">
    <source>
        <dbReference type="ARBA" id="ARBA00067082"/>
    </source>
</evidence>
<evidence type="ECO:0000256" key="11">
    <source>
        <dbReference type="ARBA" id="ARBA00022989"/>
    </source>
</evidence>
<name>A0AAW8B225_9GAMM</name>
<gene>
    <name evidence="22" type="ORF">Q8A57_03475</name>
</gene>
<evidence type="ECO:0000256" key="17">
    <source>
        <dbReference type="RuleBase" id="RU003793"/>
    </source>
</evidence>
<feature type="transmembrane region" description="Helical" evidence="19">
    <location>
        <begin position="156"/>
        <end position="173"/>
    </location>
</feature>
<evidence type="ECO:0000259" key="20">
    <source>
        <dbReference type="Pfam" id="PF01478"/>
    </source>
</evidence>
<keyword evidence="9 18" id="KW-0812">Transmembrane</keyword>
<keyword evidence="10 18" id="KW-0378">Hydrolase</keyword>
<evidence type="ECO:0000256" key="18">
    <source>
        <dbReference type="RuleBase" id="RU003794"/>
    </source>
</evidence>
<keyword evidence="5 18" id="KW-0489">Methyltransferase</keyword>
<evidence type="ECO:0000256" key="13">
    <source>
        <dbReference type="ARBA" id="ARBA00023268"/>
    </source>
</evidence>
<dbReference type="GO" id="GO:0008168">
    <property type="term" value="F:methyltransferase activity"/>
    <property type="evidence" value="ECO:0007669"/>
    <property type="project" value="UniProtKB-KW"/>
</dbReference>
<dbReference type="PRINTS" id="PR00864">
    <property type="entry name" value="PREPILNPTASE"/>
</dbReference>
<reference evidence="22" key="2">
    <citation type="submission" date="2023-08" db="EMBL/GenBank/DDBJ databases">
        <authorList>
            <person name="Luo J."/>
        </authorList>
    </citation>
    <scope>NUCLEOTIDE SEQUENCE</scope>
    <source>
        <strain evidence="22">DSM 25064</strain>
    </source>
</reference>
<comment type="catalytic activity">
    <reaction evidence="14 18">
        <text>Typically cleaves a -Gly-|-Phe- bond to release an N-terminal, basic peptide of 5-8 residues from type IV prepilin, and then N-methylates the new N-terminal amino group, the methyl donor being S-adenosyl-L-methionine.</text>
        <dbReference type="EC" id="3.4.23.43"/>
    </reaction>
</comment>
<evidence type="ECO:0000256" key="12">
    <source>
        <dbReference type="ARBA" id="ARBA00023136"/>
    </source>
</evidence>
<keyword evidence="3" id="KW-1003">Cell membrane</keyword>
<dbReference type="Pfam" id="PF06750">
    <property type="entry name" value="A24_N_bact"/>
    <property type="match status" value="1"/>
</dbReference>
<dbReference type="GO" id="GO:0004190">
    <property type="term" value="F:aspartic-type endopeptidase activity"/>
    <property type="evidence" value="ECO:0007669"/>
    <property type="project" value="UniProtKB-EC"/>
</dbReference>
<dbReference type="PANTHER" id="PTHR30487">
    <property type="entry name" value="TYPE 4 PREPILIN-LIKE PROTEINS LEADER PEPTIDE-PROCESSING ENZYME"/>
    <property type="match status" value="1"/>
</dbReference>
<reference evidence="22" key="1">
    <citation type="journal article" date="2010" name="Int. J. Syst. Evol. Microbiol.">
        <title>Porticoccus litoralis gen. nov., sp. nov., a gammaproteobacterium isolated from the Yellow Sea.</title>
        <authorList>
            <person name="Oh H.M."/>
            <person name="Kim H."/>
            <person name="Kim K.M."/>
            <person name="Min G.S."/>
            <person name="Cho J.C."/>
        </authorList>
    </citation>
    <scope>NUCLEOTIDE SEQUENCE</scope>
    <source>
        <strain evidence="22">DSM 25064</strain>
    </source>
</reference>
<dbReference type="EMBL" id="JAUUUU010000001">
    <property type="protein sequence ID" value="MDP1520021.1"/>
    <property type="molecule type" value="Genomic_DNA"/>
</dbReference>
<keyword evidence="11 19" id="KW-1133">Transmembrane helix</keyword>
<proteinExistence type="inferred from homology"/>
<feature type="transmembrane region" description="Helical" evidence="19">
    <location>
        <begin position="220"/>
        <end position="247"/>
    </location>
</feature>
<organism evidence="22 23">
    <name type="scientific">Porticoccus litoralis</name>
    <dbReference type="NCBI Taxonomy" id="434086"/>
    <lineage>
        <taxon>Bacteria</taxon>
        <taxon>Pseudomonadati</taxon>
        <taxon>Pseudomonadota</taxon>
        <taxon>Gammaproteobacteria</taxon>
        <taxon>Cellvibrionales</taxon>
        <taxon>Porticoccaceae</taxon>
        <taxon>Porticoccus</taxon>
    </lineage>
</organism>
<dbReference type="AlphaFoldDB" id="A0AAW8B225"/>
<comment type="caution">
    <text evidence="22">The sequence shown here is derived from an EMBL/GenBank/DDBJ whole genome shotgun (WGS) entry which is preliminary data.</text>
</comment>
<evidence type="ECO:0000256" key="5">
    <source>
        <dbReference type="ARBA" id="ARBA00022603"/>
    </source>
</evidence>
<dbReference type="InterPro" id="IPR050882">
    <property type="entry name" value="Prepilin_peptidase/N-MTase"/>
</dbReference>
<dbReference type="EC" id="2.1.1.-" evidence="18"/>
<evidence type="ECO:0000313" key="23">
    <source>
        <dbReference type="Proteomes" id="UP001178354"/>
    </source>
</evidence>
<dbReference type="InterPro" id="IPR014032">
    <property type="entry name" value="Peptidase_A24A_bac"/>
</dbReference>
<protein>
    <recommendedName>
        <fullName evidence="16 18">Prepilin leader peptidase/N-methyltransferase</fullName>
        <ecNumber evidence="18">2.1.1.-</ecNumber>
        <ecNumber evidence="15 18">3.4.23.43</ecNumber>
    </recommendedName>
</protein>
<evidence type="ECO:0000256" key="14">
    <source>
        <dbReference type="ARBA" id="ARBA00050401"/>
    </source>
</evidence>
<evidence type="ECO:0000256" key="6">
    <source>
        <dbReference type="ARBA" id="ARBA00022670"/>
    </source>
</evidence>
<dbReference type="Proteomes" id="UP001178354">
    <property type="component" value="Unassembled WGS sequence"/>
</dbReference>